<dbReference type="PANTHER" id="PTHR11021">
    <property type="entry name" value="SMALL NUCLEAR RIBONUCLEOPROTEIN F SNRNP-F"/>
    <property type="match status" value="1"/>
</dbReference>
<keyword evidence="7" id="KW-1185">Reference proteome</keyword>
<sequence>MSAEDAMTGFLQATLQKPTHVVLSTGSQLIGTLCTIDALFNLVLRDAVEMSNGNEVGKYQSIFIRGNQVVHVATAD</sequence>
<dbReference type="Gene3D" id="2.30.30.100">
    <property type="match status" value="1"/>
</dbReference>
<dbReference type="InterPro" id="IPR001163">
    <property type="entry name" value="Sm_dom_euk/arc"/>
</dbReference>
<dbReference type="GO" id="GO:0071013">
    <property type="term" value="C:catalytic step 2 spliceosome"/>
    <property type="evidence" value="ECO:0000318"/>
    <property type="project" value="GO_Central"/>
</dbReference>
<dbReference type="SUPFAM" id="SSF50182">
    <property type="entry name" value="Sm-like ribonucleoproteins"/>
    <property type="match status" value="1"/>
</dbReference>
<dbReference type="EMBL" id="DS113215">
    <property type="protein sequence ID" value="EAY18730.1"/>
    <property type="molecule type" value="Genomic_DNA"/>
</dbReference>
<dbReference type="PROSITE" id="PS52002">
    <property type="entry name" value="SM"/>
    <property type="match status" value="1"/>
</dbReference>
<dbReference type="OrthoDB" id="268799at2759"/>
<keyword evidence="4" id="KW-0694">RNA-binding</keyword>
<comment type="subcellular location">
    <subcellularLocation>
        <location evidence="4">Nucleus</location>
    </subcellularLocation>
</comment>
<dbReference type="GO" id="GO:0000398">
    <property type="term" value="P:mRNA splicing, via spliceosome"/>
    <property type="evidence" value="ECO:0000318"/>
    <property type="project" value="GO_Central"/>
</dbReference>
<dbReference type="GO" id="GO:0034715">
    <property type="term" value="C:pICln-Sm protein complex"/>
    <property type="evidence" value="ECO:0000318"/>
    <property type="project" value="GO_Central"/>
</dbReference>
<keyword evidence="4" id="KW-0507">mRNA processing</keyword>
<proteinExistence type="inferred from homology"/>
<dbReference type="Proteomes" id="UP000001542">
    <property type="component" value="Unassembled WGS sequence"/>
</dbReference>
<keyword evidence="4" id="KW-0539">Nucleus</keyword>
<dbReference type="VEuPathDB" id="TrichDB:TVAGG3_0714660"/>
<dbReference type="InterPro" id="IPR010920">
    <property type="entry name" value="LSM_dom_sf"/>
</dbReference>
<dbReference type="SMR" id="A2DLB2"/>
<evidence type="ECO:0000313" key="7">
    <source>
        <dbReference type="Proteomes" id="UP000001542"/>
    </source>
</evidence>
<dbReference type="GO" id="GO:0003723">
    <property type="term" value="F:RNA binding"/>
    <property type="evidence" value="ECO:0000318"/>
    <property type="project" value="GO_Central"/>
</dbReference>
<dbReference type="Pfam" id="PF01423">
    <property type="entry name" value="LSM"/>
    <property type="match status" value="1"/>
</dbReference>
<dbReference type="GO" id="GO:0005685">
    <property type="term" value="C:U1 snRNP"/>
    <property type="evidence" value="ECO:0000318"/>
    <property type="project" value="GO_Central"/>
</dbReference>
<dbReference type="InterPro" id="IPR016487">
    <property type="entry name" value="Lsm6/sSmF"/>
</dbReference>
<dbReference type="InParanoid" id="A2DLB2"/>
<reference evidence="6" key="1">
    <citation type="submission" date="2006-10" db="EMBL/GenBank/DDBJ databases">
        <authorList>
            <person name="Amadeo P."/>
            <person name="Zhao Q."/>
            <person name="Wortman J."/>
            <person name="Fraser-Liggett C."/>
            <person name="Carlton J."/>
        </authorList>
    </citation>
    <scope>NUCLEOTIDE SEQUENCE</scope>
    <source>
        <strain evidence="6">G3</strain>
    </source>
</reference>
<organism evidence="6 7">
    <name type="scientific">Trichomonas vaginalis (strain ATCC PRA-98 / G3)</name>
    <dbReference type="NCBI Taxonomy" id="412133"/>
    <lineage>
        <taxon>Eukaryota</taxon>
        <taxon>Metamonada</taxon>
        <taxon>Parabasalia</taxon>
        <taxon>Trichomonadida</taxon>
        <taxon>Trichomonadidae</taxon>
        <taxon>Trichomonas</taxon>
    </lineage>
</organism>
<reference evidence="6" key="2">
    <citation type="journal article" date="2007" name="Science">
        <title>Draft genome sequence of the sexually transmitted pathogen Trichomonas vaginalis.</title>
        <authorList>
            <person name="Carlton J.M."/>
            <person name="Hirt R.P."/>
            <person name="Silva J.C."/>
            <person name="Delcher A.L."/>
            <person name="Schatz M."/>
            <person name="Zhao Q."/>
            <person name="Wortman J.R."/>
            <person name="Bidwell S.L."/>
            <person name="Alsmark U.C.M."/>
            <person name="Besteiro S."/>
            <person name="Sicheritz-Ponten T."/>
            <person name="Noel C.J."/>
            <person name="Dacks J.B."/>
            <person name="Foster P.G."/>
            <person name="Simillion C."/>
            <person name="Van de Peer Y."/>
            <person name="Miranda-Saavedra D."/>
            <person name="Barton G.J."/>
            <person name="Westrop G.D."/>
            <person name="Mueller S."/>
            <person name="Dessi D."/>
            <person name="Fiori P.L."/>
            <person name="Ren Q."/>
            <person name="Paulsen I."/>
            <person name="Zhang H."/>
            <person name="Bastida-Corcuera F.D."/>
            <person name="Simoes-Barbosa A."/>
            <person name="Brown M.T."/>
            <person name="Hayes R.D."/>
            <person name="Mukherjee M."/>
            <person name="Okumura C.Y."/>
            <person name="Schneider R."/>
            <person name="Smith A.J."/>
            <person name="Vanacova S."/>
            <person name="Villalvazo M."/>
            <person name="Haas B.J."/>
            <person name="Pertea M."/>
            <person name="Feldblyum T.V."/>
            <person name="Utterback T.R."/>
            <person name="Shu C.L."/>
            <person name="Osoegawa K."/>
            <person name="de Jong P.J."/>
            <person name="Hrdy I."/>
            <person name="Horvathova L."/>
            <person name="Zubacova Z."/>
            <person name="Dolezal P."/>
            <person name="Malik S.B."/>
            <person name="Logsdon J.M. Jr."/>
            <person name="Henze K."/>
            <person name="Gupta A."/>
            <person name="Wang C.C."/>
            <person name="Dunne R.L."/>
            <person name="Upcroft J.A."/>
            <person name="Upcroft P."/>
            <person name="White O."/>
            <person name="Salzberg S.L."/>
            <person name="Tang P."/>
            <person name="Chiu C.-H."/>
            <person name="Lee Y.-S."/>
            <person name="Embley T.M."/>
            <person name="Coombs G.H."/>
            <person name="Mottram J.C."/>
            <person name="Tachezy J."/>
            <person name="Fraser-Liggett C.M."/>
            <person name="Johnson P.J."/>
        </authorList>
    </citation>
    <scope>NUCLEOTIDE SEQUENCE [LARGE SCALE GENOMIC DNA]</scope>
    <source>
        <strain evidence="6">G3</strain>
    </source>
</reference>
<gene>
    <name evidence="6" type="ORF">TVAG_267620</name>
</gene>
<name>A2DLB2_TRIV3</name>
<dbReference type="AlphaFoldDB" id="A2DLB2"/>
<dbReference type="PANTHER" id="PTHR11021:SF0">
    <property type="entry name" value="SMALL NUCLEAR RIBONUCLEOPROTEIN F"/>
    <property type="match status" value="1"/>
</dbReference>
<evidence type="ECO:0000259" key="5">
    <source>
        <dbReference type="PROSITE" id="PS52002"/>
    </source>
</evidence>
<dbReference type="InterPro" id="IPR047575">
    <property type="entry name" value="Sm"/>
</dbReference>
<evidence type="ECO:0000256" key="1">
    <source>
        <dbReference type="ARBA" id="ARBA00022728"/>
    </source>
</evidence>
<keyword evidence="3 4" id="KW-0687">Ribonucleoprotein</keyword>
<evidence type="ECO:0000256" key="3">
    <source>
        <dbReference type="ARBA" id="ARBA00023274"/>
    </source>
</evidence>
<evidence type="ECO:0000256" key="4">
    <source>
        <dbReference type="PIRNR" id="PIRNR006609"/>
    </source>
</evidence>
<protein>
    <submittedName>
        <fullName evidence="6">Sm protein</fullName>
    </submittedName>
</protein>
<dbReference type="STRING" id="5722.A2DLB2"/>
<keyword evidence="1 4" id="KW-0747">Spliceosome</keyword>
<evidence type="ECO:0000256" key="2">
    <source>
        <dbReference type="ARBA" id="ARBA00023187"/>
    </source>
</evidence>
<evidence type="ECO:0000313" key="6">
    <source>
        <dbReference type="EMBL" id="EAY18730.1"/>
    </source>
</evidence>
<dbReference type="SMART" id="SM00651">
    <property type="entry name" value="Sm"/>
    <property type="match status" value="1"/>
</dbReference>
<keyword evidence="2 4" id="KW-0508">mRNA splicing</keyword>
<dbReference type="VEuPathDB" id="TrichDB:TVAG_267620"/>
<feature type="domain" description="Sm" evidence="5">
    <location>
        <begin position="6"/>
        <end position="76"/>
    </location>
</feature>
<accession>A2DLB2</accession>
<dbReference type="RefSeq" id="XP_001579716.1">
    <property type="nucleotide sequence ID" value="XM_001579666.1"/>
</dbReference>
<dbReference type="KEGG" id="tva:5464250"/>
<comment type="similarity">
    <text evidence="4">Belongs to the snRNP Sm proteins family. SmF/LSm6 subfamily.</text>
</comment>